<dbReference type="Proteomes" id="UP001338582">
    <property type="component" value="Chromosome 6"/>
</dbReference>
<accession>A0AAX4HH85</accession>
<proteinExistence type="predicted"/>
<name>A0AAX4HH85_9ASCO</name>
<dbReference type="RefSeq" id="XP_062879750.1">
    <property type="nucleotide sequence ID" value="XM_063023680.1"/>
</dbReference>
<feature type="region of interest" description="Disordered" evidence="1">
    <location>
        <begin position="40"/>
        <end position="61"/>
    </location>
</feature>
<reference evidence="2 3" key="1">
    <citation type="submission" date="2023-10" db="EMBL/GenBank/DDBJ databases">
        <title>Draft Genome Sequence of Candida saopaulonensis from a very Premature Infant with Sepsis.</title>
        <authorList>
            <person name="Ning Y."/>
            <person name="Dai R."/>
            <person name="Xiao M."/>
            <person name="Xu Y."/>
            <person name="Yan Q."/>
            <person name="Zhang L."/>
        </authorList>
    </citation>
    <scope>NUCLEOTIDE SEQUENCE [LARGE SCALE GENOMIC DNA]</scope>
    <source>
        <strain evidence="2 3">19XY460</strain>
    </source>
</reference>
<dbReference type="GeneID" id="88175818"/>
<dbReference type="AlphaFoldDB" id="A0AAX4HH85"/>
<evidence type="ECO:0000313" key="2">
    <source>
        <dbReference type="EMBL" id="WPK27372.1"/>
    </source>
</evidence>
<dbReference type="EMBL" id="CP138899">
    <property type="protein sequence ID" value="WPK27372.1"/>
    <property type="molecule type" value="Genomic_DNA"/>
</dbReference>
<evidence type="ECO:0000256" key="1">
    <source>
        <dbReference type="SAM" id="MobiDB-lite"/>
    </source>
</evidence>
<dbReference type="KEGG" id="asau:88175818"/>
<organism evidence="2 3">
    <name type="scientific">Australozyma saopauloensis</name>
    <dbReference type="NCBI Taxonomy" id="291208"/>
    <lineage>
        <taxon>Eukaryota</taxon>
        <taxon>Fungi</taxon>
        <taxon>Dikarya</taxon>
        <taxon>Ascomycota</taxon>
        <taxon>Saccharomycotina</taxon>
        <taxon>Pichiomycetes</taxon>
        <taxon>Metschnikowiaceae</taxon>
        <taxon>Australozyma</taxon>
    </lineage>
</organism>
<keyword evidence="3" id="KW-1185">Reference proteome</keyword>
<gene>
    <name evidence="2" type="ORF">PUMCH_004758</name>
</gene>
<protein>
    <submittedName>
        <fullName evidence="2">Uncharacterized protein</fullName>
    </submittedName>
</protein>
<evidence type="ECO:0000313" key="3">
    <source>
        <dbReference type="Proteomes" id="UP001338582"/>
    </source>
</evidence>
<sequence length="169" mass="19138">MSGRPSDALRSSIYPMNFPELMKEISANDIRNNCTENYGEPSAVDHPASIPRTMKTPPRWSADFNPREALKMPYHEKITKWLDSLPWIFEEDPSAAHGSHPVSRWSIPSSGELLTLPDTADWIDMQAQEITRLTTAIYYHNGEVAVRPLAAERYCENTGYELESLAQNS</sequence>